<evidence type="ECO:0000256" key="4">
    <source>
        <dbReference type="SAM" id="Phobius"/>
    </source>
</evidence>
<keyword evidence="4" id="KW-0472">Membrane</keyword>
<dbReference type="InterPro" id="IPR058792">
    <property type="entry name" value="Beta-barrel_RND_2"/>
</dbReference>
<dbReference type="PANTHER" id="PTHR30097:SF4">
    <property type="entry name" value="SLR6042 PROTEIN"/>
    <property type="match status" value="1"/>
</dbReference>
<accession>A0A1Q2SNB6</accession>
<proteinExistence type="inferred from homology"/>
<dbReference type="Gene3D" id="2.40.50.100">
    <property type="match status" value="1"/>
</dbReference>
<dbReference type="RefSeq" id="WP_096527146.1">
    <property type="nucleotide sequence ID" value="NZ_AP014836.1"/>
</dbReference>
<dbReference type="Gene3D" id="2.40.420.20">
    <property type="match status" value="1"/>
</dbReference>
<dbReference type="EMBL" id="AP014836">
    <property type="protein sequence ID" value="BAW80624.1"/>
    <property type="molecule type" value="Genomic_DNA"/>
</dbReference>
<evidence type="ECO:0000256" key="3">
    <source>
        <dbReference type="SAM" id="MobiDB-lite"/>
    </source>
</evidence>
<dbReference type="Pfam" id="PF25973">
    <property type="entry name" value="BSH_CzcB"/>
    <property type="match status" value="1"/>
</dbReference>
<dbReference type="SUPFAM" id="SSF111369">
    <property type="entry name" value="HlyD-like secretion proteins"/>
    <property type="match status" value="1"/>
</dbReference>
<keyword evidence="2" id="KW-0813">Transport</keyword>
<evidence type="ECO:0000259" key="5">
    <source>
        <dbReference type="Pfam" id="PF25893"/>
    </source>
</evidence>
<dbReference type="InterPro" id="IPR058648">
    <property type="entry name" value="HH_CzcB-like"/>
</dbReference>
<dbReference type="InterPro" id="IPR058647">
    <property type="entry name" value="BSH_CzcB-like"/>
</dbReference>
<keyword evidence="10" id="KW-1185">Reference proteome</keyword>
<feature type="domain" description="CzcB-like alpha-helical hairpin" evidence="5">
    <location>
        <begin position="142"/>
        <end position="201"/>
    </location>
</feature>
<reference evidence="9 10" key="1">
    <citation type="journal article" date="2017" name="ISME J.">
        <title>An acid-tolerant ammonia-oxidizing ?-proteobacterium from soil.</title>
        <authorList>
            <person name="Hayatsu M."/>
            <person name="Tago K."/>
            <person name="Uchiyama I."/>
            <person name="Toyoda A."/>
            <person name="Wang Y."/>
            <person name="Shimomura Y."/>
            <person name="Okubo T."/>
            <person name="Kurisu F."/>
            <person name="Hirono Y."/>
            <person name="Nonaka K."/>
            <person name="Akiyama H."/>
            <person name="Itoh T."/>
            <person name="Takami H."/>
        </authorList>
    </citation>
    <scope>NUCLEOTIDE SEQUENCE [LARGE SCALE GENOMIC DNA]</scope>
    <source>
        <strain evidence="9 10">TAO100</strain>
    </source>
</reference>
<feature type="region of interest" description="Disordered" evidence="3">
    <location>
        <begin position="32"/>
        <end position="53"/>
    </location>
</feature>
<dbReference type="Proteomes" id="UP000243679">
    <property type="component" value="Chromosome"/>
</dbReference>
<sequence>MRNKTSSAILIVIGIGIVLGWRILQIDSSHENNEQTEDLQVETNKEGDPAEESQIQISNLERNYIKLTPEAQRKAGIQVEAAGSGIIKTTLTLPGEIQLNPRQEAHVVPQIQGIAIEVRKFLGDKVKKGEVLAILQSRDLADLRSQYLVALQQLDLAHQIVNREEILWRERISAKQDYLIAKIELAKAKVMVEAAAQKLYALDLSKADLAEKDVALFSHYRLLAPFTGEVVDQDLSLGESVSVGTIVCTIADLSTVWAGITVYTKDLATIQLGQKVKIKAVNTGLATKGSIFYMGPLVGKQTRSAKAYVEIPNPKGYWRPGLFITAEVLQEEIEIPVTVVPEAIQTYQDHPIVFVQHEGIFEPREIILGRRDSHWVEISEGLLAGERYVTRNSFVLKSELNKPVEED</sequence>
<evidence type="ECO:0000259" key="8">
    <source>
        <dbReference type="Pfam" id="PF25975"/>
    </source>
</evidence>
<dbReference type="Pfam" id="PF25975">
    <property type="entry name" value="CzcB_C"/>
    <property type="match status" value="1"/>
</dbReference>
<comment type="similarity">
    <text evidence="1">Belongs to the membrane fusion protein (MFP) (TC 8.A.1) family.</text>
</comment>
<dbReference type="OrthoDB" id="9768185at2"/>
<keyword evidence="4" id="KW-0812">Transmembrane</keyword>
<keyword evidence="4" id="KW-1133">Transmembrane helix</keyword>
<dbReference type="GO" id="GO:0015679">
    <property type="term" value="P:plasma membrane copper ion transport"/>
    <property type="evidence" value="ECO:0007669"/>
    <property type="project" value="TreeGrafter"/>
</dbReference>
<dbReference type="InterPro" id="IPR006143">
    <property type="entry name" value="RND_pump_MFP"/>
</dbReference>
<dbReference type="GO" id="GO:0022857">
    <property type="term" value="F:transmembrane transporter activity"/>
    <property type="evidence" value="ECO:0007669"/>
    <property type="project" value="InterPro"/>
</dbReference>
<dbReference type="Pfam" id="PF25954">
    <property type="entry name" value="Beta-barrel_RND_2"/>
    <property type="match status" value="1"/>
</dbReference>
<evidence type="ECO:0000313" key="10">
    <source>
        <dbReference type="Proteomes" id="UP000243679"/>
    </source>
</evidence>
<feature type="transmembrane region" description="Helical" evidence="4">
    <location>
        <begin position="7"/>
        <end position="24"/>
    </location>
</feature>
<dbReference type="AlphaFoldDB" id="A0A1Q2SNB6"/>
<dbReference type="GO" id="GO:0016020">
    <property type="term" value="C:membrane"/>
    <property type="evidence" value="ECO:0007669"/>
    <property type="project" value="InterPro"/>
</dbReference>
<protein>
    <submittedName>
        <fullName evidence="9">RND family efflux transporter MFP subunit</fullName>
    </submittedName>
</protein>
<dbReference type="InterPro" id="IPR051909">
    <property type="entry name" value="MFP_Cation_Efflux"/>
</dbReference>
<name>A0A1Q2SNB6_9GAMM</name>
<feature type="domain" description="CusB-like beta-barrel" evidence="6">
    <location>
        <begin position="255"/>
        <end position="329"/>
    </location>
</feature>
<dbReference type="GO" id="GO:0030288">
    <property type="term" value="C:outer membrane-bounded periplasmic space"/>
    <property type="evidence" value="ECO:0007669"/>
    <property type="project" value="TreeGrafter"/>
</dbReference>
<dbReference type="Gene3D" id="2.40.30.170">
    <property type="match status" value="1"/>
</dbReference>
<dbReference type="KEGG" id="ntt:TAO_1254"/>
<evidence type="ECO:0000259" key="6">
    <source>
        <dbReference type="Pfam" id="PF25954"/>
    </source>
</evidence>
<dbReference type="Pfam" id="PF25893">
    <property type="entry name" value="HH_CzcB"/>
    <property type="match status" value="1"/>
</dbReference>
<dbReference type="FunFam" id="2.40.30.170:FF:000010">
    <property type="entry name" value="Efflux RND transporter periplasmic adaptor subunit"/>
    <property type="match status" value="1"/>
</dbReference>
<evidence type="ECO:0000256" key="2">
    <source>
        <dbReference type="ARBA" id="ARBA00022448"/>
    </source>
</evidence>
<dbReference type="InterPro" id="IPR058649">
    <property type="entry name" value="CzcB_C"/>
</dbReference>
<evidence type="ECO:0000259" key="7">
    <source>
        <dbReference type="Pfam" id="PF25973"/>
    </source>
</evidence>
<dbReference type="GO" id="GO:0060003">
    <property type="term" value="P:copper ion export"/>
    <property type="evidence" value="ECO:0007669"/>
    <property type="project" value="TreeGrafter"/>
</dbReference>
<evidence type="ECO:0000256" key="1">
    <source>
        <dbReference type="ARBA" id="ARBA00009477"/>
    </source>
</evidence>
<organism evidence="9 10">
    <name type="scientific">Candidatus Nitrosoglobus terrae</name>
    <dbReference type="NCBI Taxonomy" id="1630141"/>
    <lineage>
        <taxon>Bacteria</taxon>
        <taxon>Pseudomonadati</taxon>
        <taxon>Pseudomonadota</taxon>
        <taxon>Gammaproteobacteria</taxon>
        <taxon>Chromatiales</taxon>
        <taxon>Chromatiaceae</taxon>
        <taxon>Candidatus Nitrosoglobus</taxon>
    </lineage>
</organism>
<feature type="domain" description="CzcB-like C-terminal circularly permuted SH3-like" evidence="8">
    <location>
        <begin position="337"/>
        <end position="397"/>
    </location>
</feature>
<evidence type="ECO:0000313" key="9">
    <source>
        <dbReference type="EMBL" id="BAW80624.1"/>
    </source>
</evidence>
<gene>
    <name evidence="9" type="ORF">TAO_1254</name>
</gene>
<dbReference type="PANTHER" id="PTHR30097">
    <property type="entry name" value="CATION EFFLUX SYSTEM PROTEIN CUSB"/>
    <property type="match status" value="1"/>
</dbReference>
<feature type="domain" description="CzcB-like barrel-sandwich hybrid" evidence="7">
    <location>
        <begin position="104"/>
        <end position="252"/>
    </location>
</feature>
<dbReference type="GO" id="GO:0046914">
    <property type="term" value="F:transition metal ion binding"/>
    <property type="evidence" value="ECO:0007669"/>
    <property type="project" value="TreeGrafter"/>
</dbReference>
<dbReference type="NCBIfam" id="TIGR01730">
    <property type="entry name" value="RND_mfp"/>
    <property type="match status" value="1"/>
</dbReference>